<name>A0ABX8RAC0_9CLOT</name>
<proteinExistence type="predicted"/>
<gene>
    <name evidence="1" type="ORF">KVH43_07350</name>
</gene>
<keyword evidence="2" id="KW-1185">Reference proteome</keyword>
<dbReference type="RefSeq" id="WP_218281912.1">
    <property type="nucleotide sequence ID" value="NZ_CP078093.1"/>
</dbReference>
<sequence>MASREQLQAVASNCSQFQNANESSFTASIGTNRTCENCKHFTKTGKCDINLVDEILTRITNEG</sequence>
<protein>
    <recommendedName>
        <fullName evidence="3">DUF1540 domain-containing protein</fullName>
    </recommendedName>
</protein>
<evidence type="ECO:0000313" key="1">
    <source>
        <dbReference type="EMBL" id="QXM05212.1"/>
    </source>
</evidence>
<dbReference type="Proteomes" id="UP000886818">
    <property type="component" value="Chromosome"/>
</dbReference>
<organism evidence="1 2">
    <name type="scientific">Crassaminicella indica</name>
    <dbReference type="NCBI Taxonomy" id="2855394"/>
    <lineage>
        <taxon>Bacteria</taxon>
        <taxon>Bacillati</taxon>
        <taxon>Bacillota</taxon>
        <taxon>Clostridia</taxon>
        <taxon>Eubacteriales</taxon>
        <taxon>Clostridiaceae</taxon>
        <taxon>Crassaminicella</taxon>
    </lineage>
</organism>
<accession>A0ABX8RAC0</accession>
<dbReference type="EMBL" id="CP078093">
    <property type="protein sequence ID" value="QXM05212.1"/>
    <property type="molecule type" value="Genomic_DNA"/>
</dbReference>
<evidence type="ECO:0000313" key="2">
    <source>
        <dbReference type="Proteomes" id="UP000886818"/>
    </source>
</evidence>
<reference evidence="1" key="1">
    <citation type="submission" date="2021-07" db="EMBL/GenBank/DDBJ databases">
        <title>Complete genome sequence of Crassaminicella sp. 143-21, isolated from a deep-sea hydrothermal vent.</title>
        <authorList>
            <person name="Li X."/>
        </authorList>
    </citation>
    <scope>NUCLEOTIDE SEQUENCE</scope>
    <source>
        <strain evidence="1">143-21</strain>
    </source>
</reference>
<evidence type="ECO:0008006" key="3">
    <source>
        <dbReference type="Google" id="ProtNLM"/>
    </source>
</evidence>